<proteinExistence type="predicted"/>
<reference evidence="4 5" key="1">
    <citation type="submission" date="2024-08" db="EMBL/GenBank/DDBJ databases">
        <authorList>
            <person name="Lu H."/>
        </authorList>
    </citation>
    <scope>NUCLEOTIDE SEQUENCE [LARGE SCALE GENOMIC DNA]</scope>
    <source>
        <strain evidence="4 5">LKC17W</strain>
    </source>
</reference>
<dbReference type="EC" id="1.1.1.35" evidence="4"/>
<dbReference type="InterPro" id="IPR006108">
    <property type="entry name" value="3HC_DH_C"/>
</dbReference>
<evidence type="ECO:0000259" key="2">
    <source>
        <dbReference type="Pfam" id="PF00725"/>
    </source>
</evidence>
<dbReference type="SUPFAM" id="SSF51735">
    <property type="entry name" value="NAD(P)-binding Rossmann-fold domains"/>
    <property type="match status" value="1"/>
</dbReference>
<dbReference type="NCBIfam" id="NF006124">
    <property type="entry name" value="PRK08268.1"/>
    <property type="match status" value="1"/>
</dbReference>
<evidence type="ECO:0000313" key="5">
    <source>
        <dbReference type="Proteomes" id="UP001606301"/>
    </source>
</evidence>
<dbReference type="GO" id="GO:0003857">
    <property type="term" value="F:(3S)-3-hydroxyacyl-CoA dehydrogenase (NAD+) activity"/>
    <property type="evidence" value="ECO:0007669"/>
    <property type="project" value="UniProtKB-EC"/>
</dbReference>
<dbReference type="Gene3D" id="1.10.1040.10">
    <property type="entry name" value="N-(1-d-carboxylethyl)-l-norvaline Dehydrogenase, domain 2"/>
    <property type="match status" value="2"/>
</dbReference>
<feature type="domain" description="3-hydroxyacyl-CoA dehydrogenase C-terminal" evidence="2">
    <location>
        <begin position="185"/>
        <end position="281"/>
    </location>
</feature>
<name>A0ABW7FGI8_9BURK</name>
<gene>
    <name evidence="4" type="ORF">ACG0Z3_04410</name>
</gene>
<organism evidence="4 5">
    <name type="scientific">Pelomonas margarita</name>
    <dbReference type="NCBI Taxonomy" id="3299031"/>
    <lineage>
        <taxon>Bacteria</taxon>
        <taxon>Pseudomonadati</taxon>
        <taxon>Pseudomonadota</taxon>
        <taxon>Betaproteobacteria</taxon>
        <taxon>Burkholderiales</taxon>
        <taxon>Sphaerotilaceae</taxon>
        <taxon>Roseateles</taxon>
    </lineage>
</organism>
<protein>
    <submittedName>
        <fullName evidence="4">3-hydroxyacyl-CoA dehydrogenase</fullName>
        <ecNumber evidence="4">1.1.1.35</ecNumber>
    </submittedName>
</protein>
<dbReference type="PANTHER" id="PTHR48075">
    <property type="entry name" value="3-HYDROXYACYL-COA DEHYDROGENASE FAMILY PROTEIN"/>
    <property type="match status" value="1"/>
</dbReference>
<dbReference type="Gene3D" id="3.40.50.720">
    <property type="entry name" value="NAD(P)-binding Rossmann-like Domain"/>
    <property type="match status" value="1"/>
</dbReference>
<keyword evidence="1 4" id="KW-0560">Oxidoreductase</keyword>
<evidence type="ECO:0000313" key="4">
    <source>
        <dbReference type="EMBL" id="MFG6439915.1"/>
    </source>
</evidence>
<accession>A0ABW7FGI8</accession>
<keyword evidence="5" id="KW-1185">Reference proteome</keyword>
<dbReference type="PANTHER" id="PTHR48075:SF5">
    <property type="entry name" value="3-HYDROXYBUTYRYL-COA DEHYDROGENASE"/>
    <property type="match status" value="1"/>
</dbReference>
<dbReference type="Pfam" id="PF00725">
    <property type="entry name" value="3HCDH"/>
    <property type="match status" value="2"/>
</dbReference>
<evidence type="ECO:0000259" key="3">
    <source>
        <dbReference type="Pfam" id="PF02737"/>
    </source>
</evidence>
<feature type="domain" description="3-hydroxyacyl-CoA dehydrogenase NAD binding" evidence="3">
    <location>
        <begin position="10"/>
        <end position="181"/>
    </location>
</feature>
<sequence length="470" mass="49549">MNLDNARLLVVGAGLMGAGIAQVAAQAGHAVALFDTRDGAADAAKAKLAATLDGLVAKGKLTPEAVAATLASITPVAALQPADLVIEAIVEHLDVKRALFAELEALLPDDAVIATNTSSISVTALARGMKKPERLVGMHFFNPVPLMKLVEVVSGLGTAPEVAQAVFDLAGRWGKTAVHARSTPGFIVNRIARPYYAEALMLLQERAAAPELIDACLRAAGFRMGPCELMDLIGHDTNFAVTNSVFAANFFDRRFTPSLVQQELVDAGFLGRKSGRGFYRYPEGAPALPAVDLVRPTAAQLVVHGQGEVAERFAAALPEAVRERDSSWVGLSVDGHQLCLTDGRRAAELAHGAAVFDLPLGATGDLAYAGDAATAAWLGVLGLTPRAVADVPGLVVARTLAMLINEAADAVQQGVCDPAGADAAMKLGVNYPAGPFEWLGRWDRRAVVALLDRLDQHHRGERYRVSPYLR</sequence>
<dbReference type="RefSeq" id="WP_394395662.1">
    <property type="nucleotide sequence ID" value="NZ_JBIGHW010000002.1"/>
</dbReference>
<dbReference type="InterPro" id="IPR006176">
    <property type="entry name" value="3-OHacyl-CoA_DH_NAD-bd"/>
</dbReference>
<dbReference type="InterPro" id="IPR013328">
    <property type="entry name" value="6PGD_dom2"/>
</dbReference>
<comment type="caution">
    <text evidence="4">The sequence shown here is derived from an EMBL/GenBank/DDBJ whole genome shotgun (WGS) entry which is preliminary data.</text>
</comment>
<dbReference type="Pfam" id="PF02737">
    <property type="entry name" value="3HCDH_N"/>
    <property type="match status" value="1"/>
</dbReference>
<dbReference type="InterPro" id="IPR008927">
    <property type="entry name" value="6-PGluconate_DH-like_C_sf"/>
</dbReference>
<evidence type="ECO:0000256" key="1">
    <source>
        <dbReference type="ARBA" id="ARBA00023002"/>
    </source>
</evidence>
<dbReference type="EMBL" id="JBIGHW010000002">
    <property type="protein sequence ID" value="MFG6439915.1"/>
    <property type="molecule type" value="Genomic_DNA"/>
</dbReference>
<dbReference type="SUPFAM" id="SSF48179">
    <property type="entry name" value="6-phosphogluconate dehydrogenase C-terminal domain-like"/>
    <property type="match status" value="2"/>
</dbReference>
<dbReference type="Proteomes" id="UP001606301">
    <property type="component" value="Unassembled WGS sequence"/>
</dbReference>
<feature type="domain" description="3-hydroxyacyl-CoA dehydrogenase C-terminal" evidence="2">
    <location>
        <begin position="393"/>
        <end position="468"/>
    </location>
</feature>
<dbReference type="InterPro" id="IPR036291">
    <property type="entry name" value="NAD(P)-bd_dom_sf"/>
</dbReference>